<feature type="compositionally biased region" description="Basic and acidic residues" evidence="1">
    <location>
        <begin position="450"/>
        <end position="462"/>
    </location>
</feature>
<feature type="compositionally biased region" description="Basic and acidic residues" evidence="1">
    <location>
        <begin position="369"/>
        <end position="380"/>
    </location>
</feature>
<feature type="compositionally biased region" description="Polar residues" evidence="1">
    <location>
        <begin position="570"/>
        <end position="588"/>
    </location>
</feature>
<feature type="region of interest" description="Disordered" evidence="1">
    <location>
        <begin position="165"/>
        <end position="276"/>
    </location>
</feature>
<reference evidence="2" key="1">
    <citation type="journal article" date="2023" name="Mol. Phylogenet. Evol.">
        <title>Genome-scale phylogeny and comparative genomics of the fungal order Sordariales.</title>
        <authorList>
            <person name="Hensen N."/>
            <person name="Bonometti L."/>
            <person name="Westerberg I."/>
            <person name="Brannstrom I.O."/>
            <person name="Guillou S."/>
            <person name="Cros-Aarteil S."/>
            <person name="Calhoun S."/>
            <person name="Haridas S."/>
            <person name="Kuo A."/>
            <person name="Mondo S."/>
            <person name="Pangilinan J."/>
            <person name="Riley R."/>
            <person name="LaButti K."/>
            <person name="Andreopoulos B."/>
            <person name="Lipzen A."/>
            <person name="Chen C."/>
            <person name="Yan M."/>
            <person name="Daum C."/>
            <person name="Ng V."/>
            <person name="Clum A."/>
            <person name="Steindorff A."/>
            <person name="Ohm R.A."/>
            <person name="Martin F."/>
            <person name="Silar P."/>
            <person name="Natvig D.O."/>
            <person name="Lalanne C."/>
            <person name="Gautier V."/>
            <person name="Ament-Velasquez S.L."/>
            <person name="Kruys A."/>
            <person name="Hutchinson M.I."/>
            <person name="Powell A.J."/>
            <person name="Barry K."/>
            <person name="Miller A.N."/>
            <person name="Grigoriev I.V."/>
            <person name="Debuchy R."/>
            <person name="Gladieux P."/>
            <person name="Hiltunen Thoren M."/>
            <person name="Johannesson H."/>
        </authorList>
    </citation>
    <scope>NUCLEOTIDE SEQUENCE</scope>
    <source>
        <strain evidence="2">SMH4131-1</strain>
    </source>
</reference>
<feature type="compositionally biased region" description="Polar residues" evidence="1">
    <location>
        <begin position="493"/>
        <end position="534"/>
    </location>
</feature>
<name>A0AAE0IMK1_9PEZI</name>
<keyword evidence="3" id="KW-1185">Reference proteome</keyword>
<organism evidence="2 3">
    <name type="scientific">Cercophora scortea</name>
    <dbReference type="NCBI Taxonomy" id="314031"/>
    <lineage>
        <taxon>Eukaryota</taxon>
        <taxon>Fungi</taxon>
        <taxon>Dikarya</taxon>
        <taxon>Ascomycota</taxon>
        <taxon>Pezizomycotina</taxon>
        <taxon>Sordariomycetes</taxon>
        <taxon>Sordariomycetidae</taxon>
        <taxon>Sordariales</taxon>
        <taxon>Lasiosphaeriaceae</taxon>
        <taxon>Cercophora</taxon>
    </lineage>
</organism>
<evidence type="ECO:0000313" key="2">
    <source>
        <dbReference type="EMBL" id="KAK3327675.1"/>
    </source>
</evidence>
<protein>
    <submittedName>
        <fullName evidence="2">Uncharacterized protein</fullName>
    </submittedName>
</protein>
<feature type="compositionally biased region" description="Low complexity" evidence="1">
    <location>
        <begin position="241"/>
        <end position="255"/>
    </location>
</feature>
<feature type="region of interest" description="Disordered" evidence="1">
    <location>
        <begin position="31"/>
        <end position="55"/>
    </location>
</feature>
<feature type="compositionally biased region" description="Acidic residues" evidence="1">
    <location>
        <begin position="398"/>
        <end position="428"/>
    </location>
</feature>
<feature type="compositionally biased region" description="Polar residues" evidence="1">
    <location>
        <begin position="176"/>
        <end position="186"/>
    </location>
</feature>
<feature type="region of interest" description="Disordered" evidence="1">
    <location>
        <begin position="293"/>
        <end position="329"/>
    </location>
</feature>
<feature type="compositionally biased region" description="Polar residues" evidence="1">
    <location>
        <begin position="608"/>
        <end position="632"/>
    </location>
</feature>
<gene>
    <name evidence="2" type="ORF">B0T19DRAFT_170321</name>
</gene>
<feature type="compositionally biased region" description="Low complexity" evidence="1">
    <location>
        <begin position="35"/>
        <end position="53"/>
    </location>
</feature>
<feature type="region of interest" description="Disordered" evidence="1">
    <location>
        <begin position="369"/>
        <end position="588"/>
    </location>
</feature>
<proteinExistence type="predicted"/>
<comment type="caution">
    <text evidence="2">The sequence shown here is derived from an EMBL/GenBank/DDBJ whole genome shotgun (WGS) entry which is preliminary data.</text>
</comment>
<evidence type="ECO:0000256" key="1">
    <source>
        <dbReference type="SAM" id="MobiDB-lite"/>
    </source>
</evidence>
<sequence length="680" mass="74021">MEGALSVPPERGTIIGRAIWKPRYVVVGGAQRDNQSQSTLSSRMQSSRSSTLRGQLNAPPDTIYLSIYKSKDDAEPIQQHAIQSISDCQVQMVAHRKQGPVLPTLILNVIPDPATDKFRKRRSSRTAGLTATKEASPTTLWFRAADETHSLQDWARFIQQLIQPNIPENGPLSPLTPASPTFTNPFAQRPREPSDMQHRPSSGNLSSRPGFFTKNSNQSSRERPLTYSESPSLRSRRSDLSSHASHASSMNPSHMGFQNNYTTMHPTDLPSPAATIGDYQGGFIEGWTSAQGRSSALNSPVRGRDSLGSQIPPPVPQSIQSSSPPGPRETILDRAFQLRCIPGSEREVPGEEKLSSLARFDALMREADEHRRRREAEEARAMSATAPPDHATLRSAWDVDEATDSDEEPPFDERDEDSDDAVGEDDDDRFAVDDIPASARRALHFIAGRRGSDEPRQREPLRTRSARSSTLSHHQEGLVTMSNSGSYHLRPQTGYSNKHTSRAAMTQRTHSQPQLAGINTSATTLASPRSQPSSARLGVSAMASPSRSIAEDGVPGAEMAAAPLSPGLHRSSTTTAEKRASSSSTKRLSFTEFTKRLSSTSSLLLVQTNASGTSSRGSNSDVDPQQPHQINSRTGPPPTPRQQSQPQPGQQPSPQLSDWEKRCGWRGSVGVFGGAEGGFL</sequence>
<feature type="compositionally biased region" description="Polar residues" evidence="1">
    <location>
        <begin position="256"/>
        <end position="265"/>
    </location>
</feature>
<evidence type="ECO:0000313" key="3">
    <source>
        <dbReference type="Proteomes" id="UP001286456"/>
    </source>
</evidence>
<accession>A0AAE0IMK1</accession>
<feature type="region of interest" description="Disordered" evidence="1">
    <location>
        <begin position="608"/>
        <end position="662"/>
    </location>
</feature>
<dbReference type="EMBL" id="JAUEPO010000003">
    <property type="protein sequence ID" value="KAK3327675.1"/>
    <property type="molecule type" value="Genomic_DNA"/>
</dbReference>
<feature type="compositionally biased region" description="Polar residues" evidence="1">
    <location>
        <begin position="199"/>
        <end position="219"/>
    </location>
</feature>
<feature type="compositionally biased region" description="Low complexity" evidence="1">
    <location>
        <begin position="641"/>
        <end position="655"/>
    </location>
</feature>
<reference evidence="2" key="2">
    <citation type="submission" date="2023-06" db="EMBL/GenBank/DDBJ databases">
        <authorList>
            <consortium name="Lawrence Berkeley National Laboratory"/>
            <person name="Haridas S."/>
            <person name="Hensen N."/>
            <person name="Bonometti L."/>
            <person name="Westerberg I."/>
            <person name="Brannstrom I.O."/>
            <person name="Guillou S."/>
            <person name="Cros-Aarteil S."/>
            <person name="Calhoun S."/>
            <person name="Kuo A."/>
            <person name="Mondo S."/>
            <person name="Pangilinan J."/>
            <person name="Riley R."/>
            <person name="Labutti K."/>
            <person name="Andreopoulos B."/>
            <person name="Lipzen A."/>
            <person name="Chen C."/>
            <person name="Yanf M."/>
            <person name="Daum C."/>
            <person name="Ng V."/>
            <person name="Clum A."/>
            <person name="Steindorff A."/>
            <person name="Ohm R."/>
            <person name="Martin F."/>
            <person name="Silar P."/>
            <person name="Natvig D."/>
            <person name="Lalanne C."/>
            <person name="Gautier V."/>
            <person name="Ament-Velasquez S.L."/>
            <person name="Kruys A."/>
            <person name="Hutchinson M.I."/>
            <person name="Powell A.J."/>
            <person name="Barry K."/>
            <person name="Miller A.N."/>
            <person name="Grigoriev I.V."/>
            <person name="Debuchy R."/>
            <person name="Gladieux P."/>
            <person name="Thoren M.H."/>
            <person name="Johannesson H."/>
        </authorList>
    </citation>
    <scope>NUCLEOTIDE SEQUENCE</scope>
    <source>
        <strain evidence="2">SMH4131-1</strain>
    </source>
</reference>
<feature type="compositionally biased region" description="Basic and acidic residues" evidence="1">
    <location>
        <begin position="189"/>
        <end position="198"/>
    </location>
</feature>
<dbReference type="Proteomes" id="UP001286456">
    <property type="component" value="Unassembled WGS sequence"/>
</dbReference>
<dbReference type="AlphaFoldDB" id="A0AAE0IMK1"/>